<feature type="compositionally biased region" description="Pro residues" evidence="1">
    <location>
        <begin position="49"/>
        <end position="58"/>
    </location>
</feature>
<feature type="compositionally biased region" description="Basic and acidic residues" evidence="1">
    <location>
        <begin position="1221"/>
        <end position="1236"/>
    </location>
</feature>
<evidence type="ECO:0000256" key="1">
    <source>
        <dbReference type="SAM" id="MobiDB-lite"/>
    </source>
</evidence>
<feature type="compositionally biased region" description="Polar residues" evidence="1">
    <location>
        <begin position="1237"/>
        <end position="1247"/>
    </location>
</feature>
<feature type="compositionally biased region" description="Polar residues" evidence="1">
    <location>
        <begin position="1192"/>
        <end position="1202"/>
    </location>
</feature>
<comment type="caution">
    <text evidence="2">The sequence shown here is derived from an EMBL/GenBank/DDBJ whole genome shotgun (WGS) entry which is preliminary data.</text>
</comment>
<evidence type="ECO:0000313" key="3">
    <source>
        <dbReference type="Proteomes" id="UP001642501"/>
    </source>
</evidence>
<feature type="compositionally biased region" description="Basic and acidic residues" evidence="1">
    <location>
        <begin position="502"/>
        <end position="520"/>
    </location>
</feature>
<feature type="compositionally biased region" description="Polar residues" evidence="1">
    <location>
        <begin position="994"/>
        <end position="1007"/>
    </location>
</feature>
<protein>
    <submittedName>
        <fullName evidence="2">Uncharacterized protein</fullName>
    </submittedName>
</protein>
<feature type="region of interest" description="Disordered" evidence="1">
    <location>
        <begin position="634"/>
        <end position="1328"/>
    </location>
</feature>
<feature type="region of interest" description="Disordered" evidence="1">
    <location>
        <begin position="478"/>
        <end position="520"/>
    </location>
</feature>
<feature type="compositionally biased region" description="Basic and acidic residues" evidence="1">
    <location>
        <begin position="148"/>
        <end position="169"/>
    </location>
</feature>
<feature type="compositionally biased region" description="Basic and acidic residues" evidence="1">
    <location>
        <begin position="305"/>
        <end position="318"/>
    </location>
</feature>
<feature type="compositionally biased region" description="Polar residues" evidence="1">
    <location>
        <begin position="720"/>
        <end position="730"/>
    </location>
</feature>
<evidence type="ECO:0000313" key="2">
    <source>
        <dbReference type="EMBL" id="CAK7266333.1"/>
    </source>
</evidence>
<organism evidence="2 3">
    <name type="scientific">Sporothrix epigloea</name>
    <dbReference type="NCBI Taxonomy" id="1892477"/>
    <lineage>
        <taxon>Eukaryota</taxon>
        <taxon>Fungi</taxon>
        <taxon>Dikarya</taxon>
        <taxon>Ascomycota</taxon>
        <taxon>Pezizomycotina</taxon>
        <taxon>Sordariomycetes</taxon>
        <taxon>Sordariomycetidae</taxon>
        <taxon>Ophiostomatales</taxon>
        <taxon>Ophiostomataceae</taxon>
        <taxon>Sporothrix</taxon>
    </lineage>
</organism>
<feature type="compositionally biased region" description="Low complexity" evidence="1">
    <location>
        <begin position="37"/>
        <end position="48"/>
    </location>
</feature>
<feature type="compositionally biased region" description="Polar residues" evidence="1">
    <location>
        <begin position="75"/>
        <end position="91"/>
    </location>
</feature>
<feature type="compositionally biased region" description="Basic and acidic residues" evidence="1">
    <location>
        <begin position="237"/>
        <end position="248"/>
    </location>
</feature>
<feature type="compositionally biased region" description="Low complexity" evidence="1">
    <location>
        <begin position="1120"/>
        <end position="1134"/>
    </location>
</feature>
<feature type="compositionally biased region" description="Basic and acidic residues" evidence="1">
    <location>
        <begin position="1282"/>
        <end position="1328"/>
    </location>
</feature>
<feature type="compositionally biased region" description="Polar residues" evidence="1">
    <location>
        <begin position="12"/>
        <end position="29"/>
    </location>
</feature>
<sequence>MSRRPPRELQASAGSSKPRSSNRKAISTGSDTDNDTDSSQNSISSSSPSLPPALPPQAPDRARPRRRARARPLSETTAIPRQSLASAHSSNLPPLDETPLALPPPPIGGASAGRSLSPSLSPRPNGRQSNPRPSYNTQSSPVSSPLSEAHDALPSRDSRRQRQRAELPLRSDALPRSFQVPRLDDQSAVVVRQSSQRPPDHAEYDDEKYSGQDRRDPLYQRDQRERRDFREHRGHREHQDQQDYREEANNDLASLSSSAWKAPLLFVGSVAAATFCIDRFWPKGITYGEKEAWEVREEVFHRHHDRDGRQRIDHEAETTRTMPDGSRRIVERERIDERRLDDRRIRDRKRVQDRAEEVANEHRPRGSTQRREKAVIVDKQDDSQYEKQYNDRSPVPRDSLRMPTTARASRPSRLTEGAAFREDALNPQYSRYTRGIQDDASDGEESFRRLRERRARARDGPPSRSAWDARTMQGAAVITAADEDDRLRRRRQNGADGSMYEHNSRDLQVDRRDRAPRDAYGEDDLRRSLYSHAHGNGRFLLDTSNADADHYSSSRGWPRKKSVASDRDPETEGRLPVDRTQRQHAQRQRRDYADADGDYRELGSSRRTDGRSAATAAAAATAAVAAGATFAAINGREDRRERQDRPQGYRYDEDRSFSPSPRPNRFSTAYTIDGPLRQPEPVSYAQSANDGPVSKGPKVSRGSYRKPLDDYDSEPDAPSTFFSPPSQVTSLGGGQSPIDDHSDDDDDLIEVIEESAPTRRASRRNQSSSLSPQPPPPVITRSSPPTAEARAPIPVLLSDSDNSDGAGHTRRRPRKGRDGLPPQTPLPLKSNSVVSVADVTTDDEARNYRNEVLTDSDSLAYTDSEVSDQPSARRSSEKSLHVYPETPAPKTNLRRGHEPESVYMTGGAGPAPSNHSETSDSSSRGTAPPPDRRSRRRPTVEKCSDSEDSDSEARYSRSPRRARADSETSKVDKSLILDPNDLDQQSDWDRDGVRSTQSMQSLDSTGSDSHRRAAPYTVPSPPPIESEAGGKRKSSVSSSDNSGRSPSPPSRVTRSAAVAGASYLSEDMSRPSDTSSLRDRYQSGNGSRGPASSFVSDSLQSVSLRSNAFRSRGSLHRKSSGSGDDSSSRSSSRSCGPSRLPHHRSPQAPRSSTSTRLMSKGGSDSEPDAQSSWGHSAIDSVGYAGRSEASRRSCQGTTQSHDYFSYKSHRHKSRASSDSGAESKKSSSESDNDSRSQRTGNAGSVSASDKRSRASVHESASDSDSDRNTIRHSTTSSHSTRSRPEAATEVRVRARQIAIDREQAQEARAKKDRQRDWDSLRMHDKAAI</sequence>
<feature type="region of interest" description="Disordered" evidence="1">
    <location>
        <begin position="549"/>
        <end position="614"/>
    </location>
</feature>
<feature type="compositionally biased region" description="Basic and acidic residues" evidence="1">
    <location>
        <begin position="198"/>
        <end position="231"/>
    </location>
</feature>
<feature type="compositionally biased region" description="Low complexity" evidence="1">
    <location>
        <begin position="1035"/>
        <end position="1055"/>
    </location>
</feature>
<feature type="region of interest" description="Disordered" evidence="1">
    <location>
        <begin position="305"/>
        <end position="330"/>
    </location>
</feature>
<accession>A0ABP0DDM2</accession>
<feature type="region of interest" description="Disordered" evidence="1">
    <location>
        <begin position="1"/>
        <end position="250"/>
    </location>
</feature>
<feature type="compositionally biased region" description="Basic and acidic residues" evidence="1">
    <location>
        <begin position="588"/>
        <end position="610"/>
    </location>
</feature>
<reference evidence="2 3" key="1">
    <citation type="submission" date="2024-01" db="EMBL/GenBank/DDBJ databases">
        <authorList>
            <person name="Allen C."/>
            <person name="Tagirdzhanova G."/>
        </authorList>
    </citation>
    <scope>NUCLEOTIDE SEQUENCE [LARGE SCALE GENOMIC DNA]</scope>
    <source>
        <strain evidence="2 3">CBS 573.63</strain>
    </source>
</reference>
<feature type="compositionally biased region" description="Basic and acidic residues" evidence="1">
    <location>
        <begin position="635"/>
        <end position="656"/>
    </location>
</feature>
<feature type="compositionally biased region" description="Basic and acidic residues" evidence="1">
    <location>
        <begin position="1248"/>
        <end position="1269"/>
    </location>
</feature>
<name>A0ABP0DDM2_9PEZI</name>
<feature type="compositionally biased region" description="Polar residues" evidence="1">
    <location>
        <begin position="1148"/>
        <end position="1157"/>
    </location>
</feature>
<feature type="compositionally biased region" description="Low complexity" evidence="1">
    <location>
        <begin position="657"/>
        <end position="667"/>
    </location>
</feature>
<feature type="compositionally biased region" description="Polar residues" evidence="1">
    <location>
        <begin position="913"/>
        <end position="925"/>
    </location>
</feature>
<feature type="compositionally biased region" description="Low complexity" evidence="1">
    <location>
        <begin position="108"/>
        <end position="124"/>
    </location>
</feature>
<dbReference type="EMBL" id="CAWUOM010000024">
    <property type="protein sequence ID" value="CAK7266333.1"/>
    <property type="molecule type" value="Genomic_DNA"/>
</dbReference>
<feature type="compositionally biased region" description="Low complexity" evidence="1">
    <location>
        <begin position="1092"/>
        <end position="1104"/>
    </location>
</feature>
<proteinExistence type="predicted"/>
<feature type="region of interest" description="Disordered" evidence="1">
    <location>
        <begin position="350"/>
        <end position="448"/>
    </location>
</feature>
<gene>
    <name evidence="2" type="ORF">SEPCBS57363_002039</name>
</gene>
<keyword evidence="3" id="KW-1185">Reference proteome</keyword>
<feature type="region of interest" description="Disordered" evidence="1">
    <location>
        <begin position="453"/>
        <end position="472"/>
    </location>
</feature>
<feature type="compositionally biased region" description="Polar residues" evidence="1">
    <location>
        <begin position="126"/>
        <end position="146"/>
    </location>
</feature>
<dbReference type="Proteomes" id="UP001642501">
    <property type="component" value="Unassembled WGS sequence"/>
</dbReference>
<feature type="compositionally biased region" description="Basic and acidic residues" evidence="1">
    <location>
        <begin position="962"/>
        <end position="975"/>
    </location>
</feature>
<feature type="compositionally biased region" description="Basic and acidic residues" evidence="1">
    <location>
        <begin position="563"/>
        <end position="581"/>
    </location>
</feature>
<feature type="compositionally biased region" description="Acidic residues" evidence="1">
    <location>
        <begin position="741"/>
        <end position="753"/>
    </location>
</feature>
<feature type="compositionally biased region" description="Basic and acidic residues" evidence="1">
    <location>
        <begin position="938"/>
        <end position="955"/>
    </location>
</feature>
<feature type="compositionally biased region" description="Basic and acidic residues" evidence="1">
    <location>
        <begin position="350"/>
        <end position="400"/>
    </location>
</feature>